<feature type="compositionally biased region" description="Basic and acidic residues" evidence="1">
    <location>
        <begin position="1"/>
        <end position="13"/>
    </location>
</feature>
<dbReference type="AlphaFoldDB" id="A0A9R0JA19"/>
<dbReference type="OrthoDB" id="649277at2759"/>
<feature type="compositionally biased region" description="Polar residues" evidence="1">
    <location>
        <begin position="467"/>
        <end position="490"/>
    </location>
</feature>
<organism evidence="2 5">
    <name type="scientific">Spinacia oleracea</name>
    <name type="common">Spinach</name>
    <dbReference type="NCBI Taxonomy" id="3562"/>
    <lineage>
        <taxon>Eukaryota</taxon>
        <taxon>Viridiplantae</taxon>
        <taxon>Streptophyta</taxon>
        <taxon>Embryophyta</taxon>
        <taxon>Tracheophyta</taxon>
        <taxon>Spermatophyta</taxon>
        <taxon>Magnoliopsida</taxon>
        <taxon>eudicotyledons</taxon>
        <taxon>Gunneridae</taxon>
        <taxon>Pentapetalae</taxon>
        <taxon>Caryophyllales</taxon>
        <taxon>Chenopodiaceae</taxon>
        <taxon>Chenopodioideae</taxon>
        <taxon>Anserineae</taxon>
        <taxon>Spinacia</taxon>
    </lineage>
</organism>
<reference evidence="3 4" key="2">
    <citation type="submission" date="2025-04" db="UniProtKB">
        <authorList>
            <consortium name="RefSeq"/>
        </authorList>
    </citation>
    <scope>IDENTIFICATION</scope>
</reference>
<keyword evidence="2" id="KW-1185">Reference proteome</keyword>
<dbReference type="PANTHER" id="PTHR36062">
    <property type="entry name" value="OS01G0687300 PROTEIN"/>
    <property type="match status" value="1"/>
</dbReference>
<evidence type="ECO:0000313" key="2">
    <source>
        <dbReference type="Proteomes" id="UP000813463"/>
    </source>
</evidence>
<evidence type="ECO:0000313" key="3">
    <source>
        <dbReference type="RefSeq" id="XP_021864221.1"/>
    </source>
</evidence>
<dbReference type="KEGG" id="soe:110803067"/>
<evidence type="ECO:0000313" key="5">
    <source>
        <dbReference type="RefSeq" id="XP_021864223.1"/>
    </source>
</evidence>
<feature type="region of interest" description="Disordered" evidence="1">
    <location>
        <begin position="344"/>
        <end position="454"/>
    </location>
</feature>
<feature type="compositionally biased region" description="Polar residues" evidence="1">
    <location>
        <begin position="554"/>
        <end position="570"/>
    </location>
</feature>
<feature type="compositionally biased region" description="Polar residues" evidence="1">
    <location>
        <begin position="357"/>
        <end position="372"/>
    </location>
</feature>
<dbReference type="GO" id="GO:0010099">
    <property type="term" value="P:regulation of photomorphogenesis"/>
    <property type="evidence" value="ECO:0007669"/>
    <property type="project" value="InterPro"/>
</dbReference>
<protein>
    <submittedName>
        <fullName evidence="3 4">Uncharacterized protein LOC110803067 isoform X1</fullName>
    </submittedName>
</protein>
<sequence>MSDHDARPSHDEDVTSMVSSQAYQPTLMSRWINNSSKPESTVDNSSFKSFNKGHVDTRGFLMQSGFKTEDSLQSGKGVSKSAAEMNTGGCVNPDLTKKLGEFKTKFGNLSFPTLTLGQYKETASTIGTEIDHELGNNSMALALVGKEDTSRDFNSRSNKQQVMSHCTYNNSDVSKPVVVFGRHFSNDNFTCFNQDRCKFQNSSSVLFHEKKMESDFCHESGPNGGVNLQHGKKNFQSFFLKQPSQNVPGQSVDGVPCSFRNVETMRICTMVDSMENSPGDPPKISQRAHHILFTKETCVNLSKGHHQVIIEPTSARQEEKSFGGPFSMFTNVVPRSRGVKIQPLWTSTDDSEEKENTGNPSICKTSSRNEASAETDGLQVEAPKKRHILFGMESSPFTEDDTMDESSPPAACDSSTEKARSKRPITEIPDINEELPGLQPAVSSTDGKDPSTSRVCSLNAKHLFSSHEQTSRSEYNAQQEHSPGADSSNRWIKRLKVSSSDSFGIDTKSSDIGEGSSHEKFNTFFNRITKCDKESFDSKLHKQNGPAHMAIDQNAESLRNGESSSSLGLTKRNQSSMLGCSWIQRWCQNCTAPPRSNPEPLVICEPRHLKTGQDELVKKEFPSIAAMALMGKAMNGFRSCEFKKRGSIVVWNTKE</sequence>
<dbReference type="RefSeq" id="XP_021864223.1">
    <property type="nucleotide sequence ID" value="XM_022008531.1"/>
</dbReference>
<name>A0A9R0JA19_SPIOL</name>
<accession>A0A9R0JA19</accession>
<proteinExistence type="predicted"/>
<dbReference type="GeneID" id="110803067"/>
<feature type="region of interest" description="Disordered" evidence="1">
    <location>
        <begin position="467"/>
        <end position="491"/>
    </location>
</feature>
<dbReference type="InterPro" id="IPR037476">
    <property type="entry name" value="PCH1"/>
</dbReference>
<feature type="region of interest" description="Disordered" evidence="1">
    <location>
        <begin position="551"/>
        <end position="570"/>
    </location>
</feature>
<dbReference type="RefSeq" id="XP_021864222.1">
    <property type="nucleotide sequence ID" value="XM_022008530.1"/>
</dbReference>
<reference evidence="2" key="1">
    <citation type="journal article" date="2021" name="Nat. Commun.">
        <title>Genomic analyses provide insights into spinach domestication and the genetic basis of agronomic traits.</title>
        <authorList>
            <person name="Cai X."/>
            <person name="Sun X."/>
            <person name="Xu C."/>
            <person name="Sun H."/>
            <person name="Wang X."/>
            <person name="Ge C."/>
            <person name="Zhang Z."/>
            <person name="Wang Q."/>
            <person name="Fei Z."/>
            <person name="Jiao C."/>
            <person name="Wang Q."/>
        </authorList>
    </citation>
    <scope>NUCLEOTIDE SEQUENCE [LARGE SCALE GENOMIC DNA]</scope>
    <source>
        <strain evidence="2">cv. Varoflay</strain>
    </source>
</reference>
<gene>
    <name evidence="3 4 5" type="primary">LOC110803067</name>
</gene>
<evidence type="ECO:0000313" key="4">
    <source>
        <dbReference type="RefSeq" id="XP_021864222.1"/>
    </source>
</evidence>
<feature type="region of interest" description="Disordered" evidence="1">
    <location>
        <begin position="1"/>
        <end position="20"/>
    </location>
</feature>
<dbReference type="PANTHER" id="PTHR36062:SF1">
    <property type="entry name" value="OS01G0687300 PROTEIN"/>
    <property type="match status" value="1"/>
</dbReference>
<evidence type="ECO:0000256" key="1">
    <source>
        <dbReference type="SAM" id="MobiDB-lite"/>
    </source>
</evidence>
<dbReference type="RefSeq" id="XP_021864221.1">
    <property type="nucleotide sequence ID" value="XM_022008529.1"/>
</dbReference>
<feature type="region of interest" description="Disordered" evidence="1">
    <location>
        <begin position="70"/>
        <end position="90"/>
    </location>
</feature>
<dbReference type="Proteomes" id="UP000813463">
    <property type="component" value="Chromosome 4"/>
</dbReference>